<geneLocation type="mitochondrion" evidence="2"/>
<sequence length="326" mass="35408">MLHSIFGCAPEPHIGRQMSAPDGNEMAVTVKVGDGAPVQEATVSGEERAPVTFTSHLQANVKFWTVYLPAVFARNLYRGAPTTSRCRDLPARDPDLQPDAHDHLIVLLHGLLSRPASLELFANELSSAHPTATIWAPRILNRGLATLDDTVQHLWERLDQSPWGDRWPTTPITIVGVSNGSRLACAFDALLRQKHHRSTRHLHLVAPAVVGSSVAGLVAASPLARFIPGRVANVVGEFAPSSAVIQGANRAFWETASAGSPTEVFVYHATHDLIVQPVGLVDEWVAQSNDNVVVVSRRDFHDHNHWSLVLDGEIVGNIVASVSRPR</sequence>
<dbReference type="EMBL" id="OVEO01000010">
    <property type="protein sequence ID" value="SPQ98608.1"/>
    <property type="molecule type" value="Genomic_DNA"/>
</dbReference>
<dbReference type="InterPro" id="IPR029058">
    <property type="entry name" value="AB_hydrolase_fold"/>
</dbReference>
<keyword evidence="2" id="KW-0496">Mitochondrion</keyword>
<evidence type="ECO:0008006" key="5">
    <source>
        <dbReference type="Google" id="ProtNLM"/>
    </source>
</evidence>
<reference evidence="1 3" key="1">
    <citation type="submission" date="2015-02" db="EMBL/GenBank/DDBJ databases">
        <authorList>
            <person name="Chooi Y.-H."/>
        </authorList>
    </citation>
    <scope>NUCLEOTIDE SEQUENCE [LARGE SCALE GENOMIC DNA]</scope>
    <source>
        <strain evidence="1">E3</strain>
    </source>
</reference>
<evidence type="ECO:0000313" key="1">
    <source>
        <dbReference type="EMBL" id="CEO99053.1"/>
    </source>
</evidence>
<name>A0A0G4IUN2_PLABS</name>
<dbReference type="Proteomes" id="UP000290189">
    <property type="component" value="Unassembled WGS sequence"/>
</dbReference>
<protein>
    <recommendedName>
        <fullName evidence="5">Phospholipase/carboxylesterase/thioesterase domain-containing protein</fullName>
    </recommendedName>
</protein>
<evidence type="ECO:0000313" key="3">
    <source>
        <dbReference type="Proteomes" id="UP000039324"/>
    </source>
</evidence>
<evidence type="ECO:0000313" key="4">
    <source>
        <dbReference type="Proteomes" id="UP000290189"/>
    </source>
</evidence>
<dbReference type="SUPFAM" id="SSF53474">
    <property type="entry name" value="alpha/beta-Hydrolases"/>
    <property type="match status" value="1"/>
</dbReference>
<accession>A0A0G4IUN2</accession>
<dbReference type="Proteomes" id="UP000039324">
    <property type="component" value="Unassembled WGS sequence"/>
</dbReference>
<dbReference type="EMBL" id="CDSF01000089">
    <property type="protein sequence ID" value="CEO99053.1"/>
    <property type="molecule type" value="Genomic_DNA"/>
</dbReference>
<keyword evidence="3" id="KW-1185">Reference proteome</keyword>
<evidence type="ECO:0000313" key="2">
    <source>
        <dbReference type="EMBL" id="SPQ98608.1"/>
    </source>
</evidence>
<gene>
    <name evidence="1" type="ORF">PBRA_007167</name>
    <name evidence="2" type="ORF">PLBR_LOCUS5823</name>
</gene>
<organism evidence="1 3">
    <name type="scientific">Plasmodiophora brassicae</name>
    <name type="common">Clubroot disease agent</name>
    <dbReference type="NCBI Taxonomy" id="37360"/>
    <lineage>
        <taxon>Eukaryota</taxon>
        <taxon>Sar</taxon>
        <taxon>Rhizaria</taxon>
        <taxon>Endomyxa</taxon>
        <taxon>Phytomyxea</taxon>
        <taxon>Plasmodiophorida</taxon>
        <taxon>Plasmodiophoridae</taxon>
        <taxon>Plasmodiophora</taxon>
    </lineage>
</organism>
<dbReference type="Gene3D" id="3.40.50.1820">
    <property type="entry name" value="alpha/beta hydrolase"/>
    <property type="match status" value="1"/>
</dbReference>
<dbReference type="AlphaFoldDB" id="A0A0G4IUN2"/>
<reference evidence="2 4" key="2">
    <citation type="submission" date="2018-03" db="EMBL/GenBank/DDBJ databases">
        <authorList>
            <person name="Fogelqvist J."/>
        </authorList>
    </citation>
    <scope>NUCLEOTIDE SEQUENCE [LARGE SCALE GENOMIC DNA]</scope>
</reference>
<proteinExistence type="predicted"/>